<dbReference type="STRING" id="46177.SAMN05660976_08180"/>
<evidence type="ECO:0000313" key="1">
    <source>
        <dbReference type="EMBL" id="SEN73007.1"/>
    </source>
</evidence>
<gene>
    <name evidence="1" type="ORF">SAMN05660976_08180</name>
</gene>
<sequence length="144" mass="16523">MTRWTWGCLVAVVLPFFGALILVFGFVMPPVWRDDDRLDALLDRVLTHPLPPETSELSDQRDADFGRGLFGGNGDYCDYRIRIVLQTKRTQEEIRRHYGKATIKGAEENATLSLFFEDTGDTSGRRVIVEVTDRHGSDWDWRCT</sequence>
<dbReference type="AlphaFoldDB" id="A0A1H8IYM9"/>
<name>A0A1H8IYM9_9ACTN</name>
<reference evidence="1 2" key="1">
    <citation type="submission" date="2016-10" db="EMBL/GenBank/DDBJ databases">
        <authorList>
            <person name="de Groot N.N."/>
        </authorList>
    </citation>
    <scope>NUCLEOTIDE SEQUENCE [LARGE SCALE GENOMIC DNA]</scope>
    <source>
        <strain evidence="1 2">DSM 43357</strain>
    </source>
</reference>
<organism evidence="1 2">
    <name type="scientific">Nonomuraea pusilla</name>
    <dbReference type="NCBI Taxonomy" id="46177"/>
    <lineage>
        <taxon>Bacteria</taxon>
        <taxon>Bacillati</taxon>
        <taxon>Actinomycetota</taxon>
        <taxon>Actinomycetes</taxon>
        <taxon>Streptosporangiales</taxon>
        <taxon>Streptosporangiaceae</taxon>
        <taxon>Nonomuraea</taxon>
    </lineage>
</organism>
<proteinExistence type="predicted"/>
<dbReference type="RefSeq" id="WP_055509348.1">
    <property type="nucleotide sequence ID" value="NZ_BBZG01000006.1"/>
</dbReference>
<evidence type="ECO:0000313" key="2">
    <source>
        <dbReference type="Proteomes" id="UP000198953"/>
    </source>
</evidence>
<dbReference type="OrthoDB" id="3539377at2"/>
<keyword evidence="2" id="KW-1185">Reference proteome</keyword>
<protein>
    <submittedName>
        <fullName evidence="1">Uncharacterized protein</fullName>
    </submittedName>
</protein>
<dbReference type="Proteomes" id="UP000198953">
    <property type="component" value="Unassembled WGS sequence"/>
</dbReference>
<accession>A0A1H8IYM9</accession>
<dbReference type="EMBL" id="FOBF01000034">
    <property type="protein sequence ID" value="SEN73007.1"/>
    <property type="molecule type" value="Genomic_DNA"/>
</dbReference>